<reference evidence="2" key="1">
    <citation type="submission" date="2021-01" db="EMBL/GenBank/DDBJ databases">
        <title>Whole genome shotgun sequence of Dactylosporangium siamense NBRC 106093.</title>
        <authorList>
            <person name="Komaki H."/>
            <person name="Tamura T."/>
        </authorList>
    </citation>
    <scope>NUCLEOTIDE SEQUENCE</scope>
    <source>
        <strain evidence="2">NBRC 106093</strain>
    </source>
</reference>
<gene>
    <name evidence="2" type="ORF">Dsi01nite_028810</name>
</gene>
<protein>
    <submittedName>
        <fullName evidence="2">Uncharacterized protein</fullName>
    </submittedName>
</protein>
<feature type="compositionally biased region" description="Basic and acidic residues" evidence="1">
    <location>
        <begin position="119"/>
        <end position="131"/>
    </location>
</feature>
<dbReference type="EMBL" id="BONQ01000046">
    <property type="protein sequence ID" value="GIG44840.1"/>
    <property type="molecule type" value="Genomic_DNA"/>
</dbReference>
<dbReference type="AlphaFoldDB" id="A0A919PLX8"/>
<proteinExistence type="predicted"/>
<sequence>MSGVREPGILPVVEEIRQRRPAHDPALPRPRISLFACLSPRRKRIFLVIEAAGRLSAPPVHNLNQPAHRLDRSTPRGRRRTSRAGTVPASAEGLGRDVARMSAGKRERGVGACGRLPRFHRDAAADAPDRS</sequence>
<evidence type="ECO:0000313" key="3">
    <source>
        <dbReference type="Proteomes" id="UP000660611"/>
    </source>
</evidence>
<evidence type="ECO:0000313" key="2">
    <source>
        <dbReference type="EMBL" id="GIG44840.1"/>
    </source>
</evidence>
<name>A0A919PLX8_9ACTN</name>
<feature type="region of interest" description="Disordered" evidence="1">
    <location>
        <begin position="58"/>
        <end position="131"/>
    </location>
</feature>
<evidence type="ECO:0000256" key="1">
    <source>
        <dbReference type="SAM" id="MobiDB-lite"/>
    </source>
</evidence>
<keyword evidence="3" id="KW-1185">Reference proteome</keyword>
<dbReference type="Proteomes" id="UP000660611">
    <property type="component" value="Unassembled WGS sequence"/>
</dbReference>
<accession>A0A919PLX8</accession>
<comment type="caution">
    <text evidence="2">The sequence shown here is derived from an EMBL/GenBank/DDBJ whole genome shotgun (WGS) entry which is preliminary data.</text>
</comment>
<organism evidence="2 3">
    <name type="scientific">Dactylosporangium siamense</name>
    <dbReference type="NCBI Taxonomy" id="685454"/>
    <lineage>
        <taxon>Bacteria</taxon>
        <taxon>Bacillati</taxon>
        <taxon>Actinomycetota</taxon>
        <taxon>Actinomycetes</taxon>
        <taxon>Micromonosporales</taxon>
        <taxon>Micromonosporaceae</taxon>
        <taxon>Dactylosporangium</taxon>
    </lineage>
</organism>
<feature type="compositionally biased region" description="Basic and acidic residues" evidence="1">
    <location>
        <begin position="94"/>
        <end position="109"/>
    </location>
</feature>